<dbReference type="AlphaFoldDB" id="A0A2V1GUA5"/>
<dbReference type="GO" id="GO:0005886">
    <property type="term" value="C:plasma membrane"/>
    <property type="evidence" value="ECO:0007669"/>
    <property type="project" value="UniProtKB-SubCell"/>
</dbReference>
<evidence type="ECO:0000256" key="3">
    <source>
        <dbReference type="ARBA" id="ARBA00022448"/>
    </source>
</evidence>
<keyword evidence="3" id="KW-0813">Transport</keyword>
<feature type="transmembrane region" description="Helical" evidence="8">
    <location>
        <begin position="38"/>
        <end position="56"/>
    </location>
</feature>
<organism evidence="9 10">
    <name type="scientific">Pelagibaculum spongiae</name>
    <dbReference type="NCBI Taxonomy" id="2080658"/>
    <lineage>
        <taxon>Bacteria</taxon>
        <taxon>Pseudomonadati</taxon>
        <taxon>Pseudomonadota</taxon>
        <taxon>Gammaproteobacteria</taxon>
        <taxon>Oceanospirillales</taxon>
        <taxon>Pelagibaculum</taxon>
    </lineage>
</organism>
<gene>
    <name evidence="9" type="ORF">DC094_10210</name>
</gene>
<evidence type="ECO:0000256" key="2">
    <source>
        <dbReference type="ARBA" id="ARBA00009773"/>
    </source>
</evidence>
<name>A0A2V1GUA5_9GAMM</name>
<evidence type="ECO:0000256" key="7">
    <source>
        <dbReference type="ARBA" id="ARBA00023136"/>
    </source>
</evidence>
<comment type="similarity">
    <text evidence="2">Belongs to the autoinducer-2 exporter (AI-2E) (TC 2.A.86) family.</text>
</comment>
<feature type="transmembrane region" description="Helical" evidence="8">
    <location>
        <begin position="159"/>
        <end position="177"/>
    </location>
</feature>
<evidence type="ECO:0000256" key="4">
    <source>
        <dbReference type="ARBA" id="ARBA00022475"/>
    </source>
</evidence>
<keyword evidence="4" id="KW-1003">Cell membrane</keyword>
<evidence type="ECO:0000256" key="8">
    <source>
        <dbReference type="SAM" id="Phobius"/>
    </source>
</evidence>
<accession>A0A2V1GUA5</accession>
<dbReference type="OrthoDB" id="5562213at2"/>
<protein>
    <submittedName>
        <fullName evidence="9">AI-2E family transporter</fullName>
    </submittedName>
</protein>
<proteinExistence type="inferred from homology"/>
<dbReference type="Proteomes" id="UP000244906">
    <property type="component" value="Unassembled WGS sequence"/>
</dbReference>
<dbReference type="InterPro" id="IPR002549">
    <property type="entry name" value="AI-2E-like"/>
</dbReference>
<keyword evidence="6 8" id="KW-1133">Transmembrane helix</keyword>
<feature type="transmembrane region" description="Helical" evidence="8">
    <location>
        <begin position="251"/>
        <end position="271"/>
    </location>
</feature>
<dbReference type="EMBL" id="QDDL01000003">
    <property type="protein sequence ID" value="PVZ69666.1"/>
    <property type="molecule type" value="Genomic_DNA"/>
</dbReference>
<feature type="transmembrane region" description="Helical" evidence="8">
    <location>
        <begin position="12"/>
        <end position="32"/>
    </location>
</feature>
<comment type="caution">
    <text evidence="9">The sequence shown here is derived from an EMBL/GenBank/DDBJ whole genome shotgun (WGS) entry which is preliminary data.</text>
</comment>
<keyword evidence="10" id="KW-1185">Reference proteome</keyword>
<dbReference type="PANTHER" id="PTHR21716:SF53">
    <property type="entry name" value="PERMEASE PERM-RELATED"/>
    <property type="match status" value="1"/>
</dbReference>
<dbReference type="PANTHER" id="PTHR21716">
    <property type="entry name" value="TRANSMEMBRANE PROTEIN"/>
    <property type="match status" value="1"/>
</dbReference>
<evidence type="ECO:0000313" key="10">
    <source>
        <dbReference type="Proteomes" id="UP000244906"/>
    </source>
</evidence>
<evidence type="ECO:0000256" key="1">
    <source>
        <dbReference type="ARBA" id="ARBA00004651"/>
    </source>
</evidence>
<evidence type="ECO:0000256" key="6">
    <source>
        <dbReference type="ARBA" id="ARBA00022989"/>
    </source>
</evidence>
<feature type="transmembrane region" description="Helical" evidence="8">
    <location>
        <begin position="68"/>
        <end position="93"/>
    </location>
</feature>
<feature type="transmembrane region" description="Helical" evidence="8">
    <location>
        <begin position="307"/>
        <end position="332"/>
    </location>
</feature>
<feature type="transmembrane region" description="Helical" evidence="8">
    <location>
        <begin position="278"/>
        <end position="301"/>
    </location>
</feature>
<reference evidence="9 10" key="1">
    <citation type="submission" date="2018-04" db="EMBL/GenBank/DDBJ databases">
        <title>Thalassorhabdus spongiae gen. nov., sp. nov., isolated from a marine sponge in South-West Iceland.</title>
        <authorList>
            <person name="Knobloch S."/>
            <person name="Daussin A."/>
            <person name="Johannsson R."/>
            <person name="Marteinsson V.T."/>
        </authorList>
    </citation>
    <scope>NUCLEOTIDE SEQUENCE [LARGE SCALE GENOMIC DNA]</scope>
    <source>
        <strain evidence="9 10">Hp12</strain>
    </source>
</reference>
<dbReference type="GO" id="GO:0055085">
    <property type="term" value="P:transmembrane transport"/>
    <property type="evidence" value="ECO:0007669"/>
    <property type="project" value="TreeGrafter"/>
</dbReference>
<evidence type="ECO:0000256" key="5">
    <source>
        <dbReference type="ARBA" id="ARBA00022692"/>
    </source>
</evidence>
<dbReference type="Pfam" id="PF01594">
    <property type="entry name" value="AI-2E_transport"/>
    <property type="match status" value="1"/>
</dbReference>
<comment type="subcellular location">
    <subcellularLocation>
        <location evidence="1">Cell membrane</location>
        <topology evidence="1">Multi-pass membrane protein</topology>
    </subcellularLocation>
</comment>
<evidence type="ECO:0000313" key="9">
    <source>
        <dbReference type="EMBL" id="PVZ69666.1"/>
    </source>
</evidence>
<sequence>MVNMFASWYKRWSSNPQTVSLIMILLMSFAAFLFLGRYLTPIFAALIMAYVLDWTISRMHKAGVAKNVALTIAFSTFLGGMVLLVAVLTPLLWRQVSALISELPNMLNNAQTSIIELMQQYHMVMSPADIEKVSQLITEKAASYGQVLVSTSLSSISDLLTLVVYLVLLPVIVFFMLKDKKLLMEWFVSFMPSHHELAEQVWEEMNDQIGNYIRGKVAEILIVGGASYVVFALMGLNYALLLAVLVGFSVLIPYIGATVVTLPVLLVAFFQWGLSTDFYWLTTAYLIIQALDGNLLVPLLFSEAVNLHPIAIIAAVLIFGGVWGFWGVFFAIPLATLVKAIMNAWPSAKEVGSVERD</sequence>
<keyword evidence="5 8" id="KW-0812">Transmembrane</keyword>
<dbReference type="RefSeq" id="WP_116687000.1">
    <property type="nucleotide sequence ID" value="NZ_CAWNYD010000003.1"/>
</dbReference>
<feature type="transmembrane region" description="Helical" evidence="8">
    <location>
        <begin position="220"/>
        <end position="245"/>
    </location>
</feature>
<keyword evidence="7 8" id="KW-0472">Membrane</keyword>